<protein>
    <recommendedName>
        <fullName evidence="2">histidine kinase</fullName>
        <ecNumber evidence="2">2.7.13.3</ecNumber>
    </recommendedName>
</protein>
<dbReference type="InterPro" id="IPR011006">
    <property type="entry name" value="CheY-like_superfamily"/>
</dbReference>
<dbReference type="SUPFAM" id="SSF55785">
    <property type="entry name" value="PYP-like sensor domain (PAS domain)"/>
    <property type="match status" value="4"/>
</dbReference>
<dbReference type="CDD" id="cd00130">
    <property type="entry name" value="PAS"/>
    <property type="match status" value="3"/>
</dbReference>
<evidence type="ECO:0000259" key="8">
    <source>
        <dbReference type="PROSITE" id="PS50113"/>
    </source>
</evidence>
<dbReference type="Gene3D" id="3.30.565.10">
    <property type="entry name" value="Histidine kinase-like ATPase, C-terminal domain"/>
    <property type="match status" value="1"/>
</dbReference>
<feature type="modified residue" description="4-aspartylphosphate" evidence="4">
    <location>
        <position position="855"/>
    </location>
</feature>
<dbReference type="PANTHER" id="PTHR43065">
    <property type="entry name" value="SENSOR HISTIDINE KINASE"/>
    <property type="match status" value="1"/>
</dbReference>
<dbReference type="CDD" id="cd18161">
    <property type="entry name" value="REC_hyHK_blue-like"/>
    <property type="match status" value="1"/>
</dbReference>
<feature type="domain" description="Histidine kinase" evidence="5">
    <location>
        <begin position="558"/>
        <end position="782"/>
    </location>
</feature>
<dbReference type="PROSITE" id="PS50113">
    <property type="entry name" value="PAC"/>
    <property type="match status" value="3"/>
</dbReference>
<dbReference type="PANTHER" id="PTHR43065:SF42">
    <property type="entry name" value="TWO-COMPONENT SENSOR PPRA"/>
    <property type="match status" value="1"/>
</dbReference>
<evidence type="ECO:0000313" key="9">
    <source>
        <dbReference type="EMBL" id="MDN3565582.1"/>
    </source>
</evidence>
<dbReference type="InterPro" id="IPR036890">
    <property type="entry name" value="HATPase_C_sf"/>
</dbReference>
<name>A0ABT8A703_9PROT</name>
<dbReference type="SUPFAM" id="SSF55874">
    <property type="entry name" value="ATPase domain of HSP90 chaperone/DNA topoisomerase II/histidine kinase"/>
    <property type="match status" value="1"/>
</dbReference>
<evidence type="ECO:0000259" key="6">
    <source>
        <dbReference type="PROSITE" id="PS50110"/>
    </source>
</evidence>
<dbReference type="InterPro" id="IPR003594">
    <property type="entry name" value="HATPase_dom"/>
</dbReference>
<dbReference type="SMART" id="SM00387">
    <property type="entry name" value="HATPase_c"/>
    <property type="match status" value="1"/>
</dbReference>
<dbReference type="RefSeq" id="WP_290317429.1">
    <property type="nucleotide sequence ID" value="NZ_JAUFPN010000150.1"/>
</dbReference>
<dbReference type="Pfam" id="PF00512">
    <property type="entry name" value="HisKA"/>
    <property type="match status" value="1"/>
</dbReference>
<dbReference type="Gene3D" id="1.10.287.130">
    <property type="match status" value="1"/>
</dbReference>
<dbReference type="NCBIfam" id="TIGR00229">
    <property type="entry name" value="sensory_box"/>
    <property type="match status" value="3"/>
</dbReference>
<dbReference type="SUPFAM" id="SSF52172">
    <property type="entry name" value="CheY-like"/>
    <property type="match status" value="1"/>
</dbReference>
<dbReference type="Gene3D" id="3.40.50.2300">
    <property type="match status" value="1"/>
</dbReference>
<dbReference type="Proteomes" id="UP001529369">
    <property type="component" value="Unassembled WGS sequence"/>
</dbReference>
<proteinExistence type="predicted"/>
<keyword evidence="3 4" id="KW-0597">Phosphoprotein</keyword>
<comment type="catalytic activity">
    <reaction evidence="1">
        <text>ATP + protein L-histidine = ADP + protein N-phospho-L-histidine.</text>
        <dbReference type="EC" id="2.7.13.3"/>
    </reaction>
</comment>
<dbReference type="Gene3D" id="3.30.450.20">
    <property type="entry name" value="PAS domain"/>
    <property type="match status" value="3"/>
</dbReference>
<sequence>MPSEALPIGIEDLRPLAGAMFLALERSGLAMVVAAADAPDLPIVFTNAAFTRLTGYAAAEVAGRNCRLLQGPGTDRTTVARVRLALRAGQPAEAEMLNYRQDGTPFWCHMSITPVAGETGCLRYFVATLSDVTVAQYAASSQARSDERYRRLDETNLRLQATLAMSGTAAGWDWHIADRRLFGDARFAALHGLDPEAMARGVGTAAFFAAIHPEDQARIRLAVGGMLRGAEVFSKEYRLLLADGPVRWVQARGRCELDEQERPARFVGALVDITEQKRVEEQLRIAQTAGGVGAFEYVDGFATVSVSPQFCHLLGLQPARDLPLATVNALVLPPHPLIIDPGARPLPGPAPPLECEFTRPDTGEVRWLTRRGEFLRDADRSGLRFVGVIYDVTAAKRTEAALRTLAETLETQVAVRTAERDRLWEFSEDLLVVAEYDGCLLRVSPSWQRLLGRDEAALLRTRFIDLVHPEDRPAMAAALARMRSGNLSARVECRLAAAGEEAWRWIAWTLAPEPGSLRLSGVGRDVTAEKAQAEALRQAEDALRQSQKMEAVGQLTGGIAHDFNNLLAGITGSLELIRTRIGQGRLADVDRYLVAAHGAAKRAAALTHRLLAFSRRQTLDPKPVNINQLIRGMEELIGRTVGPAIRLQVVEAPELWTTLVDPNQLENALLNLCINARDAMPDGGRLTIETRNVSLAAEAAWDRDLPPGEYLLLSVTDTGSGMPPEVVKRAFDPFFTTKPLGVGTGLGLSMIYGFTRQSGGQVRIVSEVGVGTMMKLYLPRHDGRAEPADAAAEAELPQRARQGETVLVIDDEPTVRMLVTDVLRDLGYTAIEAEDGPAGLKVLRSAARISLLVTDVGLPGGMNGRQVADAGRVLRPDLKVLFITGYAETAATGGSLLDAGMQMLTKPFAMDALARKIAAMLEEPPAPAGDRRR</sequence>
<feature type="domain" description="PAC" evidence="8">
    <location>
        <begin position="351"/>
        <end position="404"/>
    </location>
</feature>
<dbReference type="Pfam" id="PF02518">
    <property type="entry name" value="HATPase_c"/>
    <property type="match status" value="1"/>
</dbReference>
<dbReference type="CDD" id="cd00082">
    <property type="entry name" value="HisKA"/>
    <property type="match status" value="1"/>
</dbReference>
<dbReference type="InterPro" id="IPR035965">
    <property type="entry name" value="PAS-like_dom_sf"/>
</dbReference>
<dbReference type="SUPFAM" id="SSF47384">
    <property type="entry name" value="Homodimeric domain of signal transducing histidine kinase"/>
    <property type="match status" value="1"/>
</dbReference>
<dbReference type="PROSITE" id="PS50109">
    <property type="entry name" value="HIS_KIN"/>
    <property type="match status" value="1"/>
</dbReference>
<feature type="domain" description="PAC" evidence="8">
    <location>
        <begin position="233"/>
        <end position="285"/>
    </location>
</feature>
<dbReference type="InterPro" id="IPR036097">
    <property type="entry name" value="HisK_dim/P_sf"/>
</dbReference>
<accession>A0ABT8A703</accession>
<dbReference type="PRINTS" id="PR00344">
    <property type="entry name" value="BCTRLSENSOR"/>
</dbReference>
<evidence type="ECO:0000256" key="2">
    <source>
        <dbReference type="ARBA" id="ARBA00012438"/>
    </source>
</evidence>
<dbReference type="SMART" id="SM00091">
    <property type="entry name" value="PAS"/>
    <property type="match status" value="3"/>
</dbReference>
<evidence type="ECO:0000256" key="4">
    <source>
        <dbReference type="PROSITE-ProRule" id="PRU00169"/>
    </source>
</evidence>
<dbReference type="Pfam" id="PF13426">
    <property type="entry name" value="PAS_9"/>
    <property type="match status" value="1"/>
</dbReference>
<evidence type="ECO:0000313" key="10">
    <source>
        <dbReference type="Proteomes" id="UP001529369"/>
    </source>
</evidence>
<dbReference type="InterPro" id="IPR000700">
    <property type="entry name" value="PAS-assoc_C"/>
</dbReference>
<dbReference type="PROSITE" id="PS50112">
    <property type="entry name" value="PAS"/>
    <property type="match status" value="2"/>
</dbReference>
<evidence type="ECO:0000259" key="5">
    <source>
        <dbReference type="PROSITE" id="PS50109"/>
    </source>
</evidence>
<dbReference type="Pfam" id="PF00072">
    <property type="entry name" value="Response_reg"/>
    <property type="match status" value="1"/>
</dbReference>
<dbReference type="InterPro" id="IPR004358">
    <property type="entry name" value="Sig_transdc_His_kin-like_C"/>
</dbReference>
<feature type="domain" description="PAS" evidence="7">
    <location>
        <begin position="416"/>
        <end position="486"/>
    </location>
</feature>
<dbReference type="SMART" id="SM00448">
    <property type="entry name" value="REC"/>
    <property type="match status" value="1"/>
</dbReference>
<feature type="domain" description="Response regulatory" evidence="6">
    <location>
        <begin position="805"/>
        <end position="921"/>
    </location>
</feature>
<organism evidence="9 10">
    <name type="scientific">Paeniroseomonas aquatica</name>
    <dbReference type="NCBI Taxonomy" id="373043"/>
    <lineage>
        <taxon>Bacteria</taxon>
        <taxon>Pseudomonadati</taxon>
        <taxon>Pseudomonadota</taxon>
        <taxon>Alphaproteobacteria</taxon>
        <taxon>Acetobacterales</taxon>
        <taxon>Acetobacteraceae</taxon>
        <taxon>Paeniroseomonas</taxon>
    </lineage>
</organism>
<dbReference type="InterPro" id="IPR005467">
    <property type="entry name" value="His_kinase_dom"/>
</dbReference>
<evidence type="ECO:0000256" key="1">
    <source>
        <dbReference type="ARBA" id="ARBA00000085"/>
    </source>
</evidence>
<dbReference type="InterPro" id="IPR000014">
    <property type="entry name" value="PAS"/>
</dbReference>
<dbReference type="Pfam" id="PF08447">
    <property type="entry name" value="PAS_3"/>
    <property type="match status" value="2"/>
</dbReference>
<reference evidence="10" key="1">
    <citation type="journal article" date="2019" name="Int. J. Syst. Evol. Microbiol.">
        <title>The Global Catalogue of Microorganisms (GCM) 10K type strain sequencing project: providing services to taxonomists for standard genome sequencing and annotation.</title>
        <authorList>
            <consortium name="The Broad Institute Genomics Platform"/>
            <consortium name="The Broad Institute Genome Sequencing Center for Infectious Disease"/>
            <person name="Wu L."/>
            <person name="Ma J."/>
        </authorList>
    </citation>
    <scope>NUCLEOTIDE SEQUENCE [LARGE SCALE GENOMIC DNA]</scope>
    <source>
        <strain evidence="10">CECT 7131</strain>
    </source>
</reference>
<dbReference type="PROSITE" id="PS50110">
    <property type="entry name" value="RESPONSE_REGULATORY"/>
    <property type="match status" value="1"/>
</dbReference>
<dbReference type="InterPro" id="IPR003661">
    <property type="entry name" value="HisK_dim/P_dom"/>
</dbReference>
<keyword evidence="10" id="KW-1185">Reference proteome</keyword>
<dbReference type="SMART" id="SM00086">
    <property type="entry name" value="PAC"/>
    <property type="match status" value="4"/>
</dbReference>
<dbReference type="SMART" id="SM00388">
    <property type="entry name" value="HisKA"/>
    <property type="match status" value="1"/>
</dbReference>
<gene>
    <name evidence="9" type="ORF">QWZ14_14535</name>
</gene>
<dbReference type="Gene3D" id="2.10.70.100">
    <property type="match status" value="2"/>
</dbReference>
<dbReference type="EMBL" id="JAUFPN010000150">
    <property type="protein sequence ID" value="MDN3565582.1"/>
    <property type="molecule type" value="Genomic_DNA"/>
</dbReference>
<dbReference type="InterPro" id="IPR001610">
    <property type="entry name" value="PAC"/>
</dbReference>
<evidence type="ECO:0000259" key="7">
    <source>
        <dbReference type="PROSITE" id="PS50112"/>
    </source>
</evidence>
<dbReference type="InterPro" id="IPR001789">
    <property type="entry name" value="Sig_transdc_resp-reg_receiver"/>
</dbReference>
<comment type="caution">
    <text evidence="9">The sequence shown here is derived from an EMBL/GenBank/DDBJ whole genome shotgun (WGS) entry which is preliminary data.</text>
</comment>
<feature type="domain" description="PAC" evidence="8">
    <location>
        <begin position="90"/>
        <end position="144"/>
    </location>
</feature>
<dbReference type="CDD" id="cd16919">
    <property type="entry name" value="HATPase_CckA-like"/>
    <property type="match status" value="1"/>
</dbReference>
<evidence type="ECO:0000256" key="3">
    <source>
        <dbReference type="ARBA" id="ARBA00022553"/>
    </source>
</evidence>
<dbReference type="EC" id="2.7.13.3" evidence="2"/>
<feature type="domain" description="PAS" evidence="7">
    <location>
        <begin position="43"/>
        <end position="89"/>
    </location>
</feature>
<dbReference type="InterPro" id="IPR013655">
    <property type="entry name" value="PAS_fold_3"/>
</dbReference>